<gene>
    <name evidence="4" type="ORF">NX722_10285</name>
</gene>
<keyword evidence="2" id="KW-0963">Cytoplasm</keyword>
<evidence type="ECO:0000313" key="5">
    <source>
        <dbReference type="Proteomes" id="UP001209854"/>
    </source>
</evidence>
<sequence length="104" mass="11852">MTDLILDKDGYLADLTHWNEAVAHQLAANHNVVLTDEHWQVIHLLRQFYAEFEHAPSQRPFVKYIATHLGKEKGNSLYLMQLFPESPAKLAALIAGLPRPTNCF</sequence>
<comment type="subcellular location">
    <subcellularLocation>
        <location evidence="1">Cytoplasm</location>
    </subcellularLocation>
</comment>
<accession>A0ABT3MVJ3</accession>
<keyword evidence="3" id="KW-0808">Transferase</keyword>
<dbReference type="EC" id="2.8.1.-" evidence="3"/>
<proteinExistence type="inferred from homology"/>
<dbReference type="Proteomes" id="UP001209854">
    <property type="component" value="Unassembled WGS sequence"/>
</dbReference>
<dbReference type="PANTHER" id="PTHR37010:SF1">
    <property type="entry name" value="SULFURTRANSFERASE TUSE"/>
    <property type="match status" value="1"/>
</dbReference>
<dbReference type="InterPro" id="IPR043163">
    <property type="entry name" value="DsrC-like_N"/>
</dbReference>
<comment type="caution">
    <text evidence="4">The sequence shown here is derived from an EMBL/GenBank/DDBJ whole genome shotgun (WGS) entry which is preliminary data.</text>
</comment>
<dbReference type="SUPFAM" id="SSF69721">
    <property type="entry name" value="DsrC, the gamma subunit of dissimilatory sulfite reductase"/>
    <property type="match status" value="1"/>
</dbReference>
<dbReference type="PANTHER" id="PTHR37010">
    <property type="entry name" value="SULFURTRANSFERASE TUSE"/>
    <property type="match status" value="1"/>
</dbReference>
<evidence type="ECO:0000256" key="1">
    <source>
        <dbReference type="ARBA" id="ARBA00004496"/>
    </source>
</evidence>
<dbReference type="PIRSF" id="PIRSF006223">
    <property type="entry name" value="DsrC_TusE"/>
    <property type="match status" value="1"/>
</dbReference>
<dbReference type="InterPro" id="IPR007453">
    <property type="entry name" value="DsrC/TusE"/>
</dbReference>
<reference evidence="4 5" key="1">
    <citation type="submission" date="2022-10" db="EMBL/GenBank/DDBJ databases">
        <title>High-quality genome sequences of two octocoral-associated bacteria, Endozoicomonas euniceicola EF212 and Endozoicomonas gorgoniicola PS125.</title>
        <authorList>
            <person name="Chiou Y.-J."/>
            <person name="Chen Y.-H."/>
        </authorList>
    </citation>
    <scope>NUCLEOTIDE SEQUENCE [LARGE SCALE GENOMIC DNA]</scope>
    <source>
        <strain evidence="4 5">PS125</strain>
    </source>
</reference>
<evidence type="ECO:0000256" key="3">
    <source>
        <dbReference type="PIRNR" id="PIRNR006223"/>
    </source>
</evidence>
<dbReference type="NCBIfam" id="TIGR03342">
    <property type="entry name" value="dsrC_tusE_dsvC"/>
    <property type="match status" value="1"/>
</dbReference>
<organism evidence="4 5">
    <name type="scientific">Endozoicomonas gorgoniicola</name>
    <dbReference type="NCBI Taxonomy" id="1234144"/>
    <lineage>
        <taxon>Bacteria</taxon>
        <taxon>Pseudomonadati</taxon>
        <taxon>Pseudomonadota</taxon>
        <taxon>Gammaproteobacteria</taxon>
        <taxon>Oceanospirillales</taxon>
        <taxon>Endozoicomonadaceae</taxon>
        <taxon>Endozoicomonas</taxon>
    </lineage>
</organism>
<evidence type="ECO:0000256" key="2">
    <source>
        <dbReference type="ARBA" id="ARBA00022490"/>
    </source>
</evidence>
<keyword evidence="5" id="KW-1185">Reference proteome</keyword>
<evidence type="ECO:0000313" key="4">
    <source>
        <dbReference type="EMBL" id="MCW7553019.1"/>
    </source>
</evidence>
<dbReference type="EMBL" id="JAPFCC010000001">
    <property type="protein sequence ID" value="MCW7553019.1"/>
    <property type="molecule type" value="Genomic_DNA"/>
</dbReference>
<name>A0ABT3MVJ3_9GAMM</name>
<protein>
    <recommendedName>
        <fullName evidence="3">Sulfurtransferase</fullName>
        <ecNumber evidence="3">2.8.1.-</ecNumber>
    </recommendedName>
</protein>
<comment type="function">
    <text evidence="3">Part of a sulfur-relay system.</text>
</comment>
<dbReference type="Pfam" id="PF04358">
    <property type="entry name" value="DsrC"/>
    <property type="match status" value="1"/>
</dbReference>
<dbReference type="Gene3D" id="3.30.1420.10">
    <property type="match status" value="1"/>
</dbReference>
<dbReference type="RefSeq" id="WP_262567894.1">
    <property type="nucleotide sequence ID" value="NZ_JAPFCC010000001.1"/>
</dbReference>
<dbReference type="InterPro" id="IPR042072">
    <property type="entry name" value="DsrC-like_C"/>
</dbReference>
<dbReference type="Gene3D" id="1.10.10.370">
    <property type="entry name" value="DsrC-like protein, C-terminal domain"/>
    <property type="match status" value="1"/>
</dbReference>
<comment type="similarity">
    <text evidence="3">Belongs to the dsrC/tusE family.</text>
</comment>
<dbReference type="InterPro" id="IPR025526">
    <property type="entry name" value="DsrC-like_dom_sf"/>
</dbReference>